<feature type="compositionally biased region" description="Low complexity" evidence="1">
    <location>
        <begin position="227"/>
        <end position="243"/>
    </location>
</feature>
<dbReference type="Proteomes" id="UP000077755">
    <property type="component" value="Chromosome 5"/>
</dbReference>
<proteinExistence type="predicted"/>
<name>A0AAF1B1M8_DAUCS</name>
<keyword evidence="3" id="KW-1185">Reference proteome</keyword>
<organism evidence="2 3">
    <name type="scientific">Daucus carota subsp. sativus</name>
    <name type="common">Carrot</name>
    <dbReference type="NCBI Taxonomy" id="79200"/>
    <lineage>
        <taxon>Eukaryota</taxon>
        <taxon>Viridiplantae</taxon>
        <taxon>Streptophyta</taxon>
        <taxon>Embryophyta</taxon>
        <taxon>Tracheophyta</taxon>
        <taxon>Spermatophyta</taxon>
        <taxon>Magnoliopsida</taxon>
        <taxon>eudicotyledons</taxon>
        <taxon>Gunneridae</taxon>
        <taxon>Pentapetalae</taxon>
        <taxon>asterids</taxon>
        <taxon>campanulids</taxon>
        <taxon>Apiales</taxon>
        <taxon>Apiaceae</taxon>
        <taxon>Apioideae</taxon>
        <taxon>Scandiceae</taxon>
        <taxon>Daucinae</taxon>
        <taxon>Daucus</taxon>
        <taxon>Daucus sect. Daucus</taxon>
    </lineage>
</organism>
<dbReference type="InterPro" id="IPR019141">
    <property type="entry name" value="DUF2045"/>
</dbReference>
<dbReference type="PANTHER" id="PTHR21477:SF13">
    <property type="entry name" value="KIAA0930"/>
    <property type="match status" value="1"/>
</dbReference>
<dbReference type="PANTHER" id="PTHR21477">
    <property type="entry name" value="ZGC:172139"/>
    <property type="match status" value="1"/>
</dbReference>
<evidence type="ECO:0000256" key="1">
    <source>
        <dbReference type="SAM" id="MobiDB-lite"/>
    </source>
</evidence>
<sequence>MLHDNGDAPSRFELLDIVKKHSVLLRKESVDDQDVSDVEKNHGFWHDVMELYFVTGKEARRRLDDDLIFFVRKTSMDGFEFIDSAEDDSPYFVRRWAPELNNLVEKNAVNVDWRCSFYLNLIAHSSFSVTVLICSHQALQNYQSGETTSISPICKVVKTVYASPDRVNFHVDSRKAIETTPSYPDVCFAVDDFDSTFDAMVLTDVDHCFCVLLHAHGGAAFPSETISQDSSSSDNSSANSGNDTGKTKHPKVTLFSGFVSYQIVREASDAGKSGFSSLLSIGHTSGKTHKLHMKGPGGRGEVEVAISGVLDGSMQGIPSYSSAKSSKKKSRIRETVRKAAIVASATAKHVYAAGESQSSDKTHPLKCCLMSISLPWECIAYDLLFKNKDIPVKMVTRKCKQM</sequence>
<reference evidence="2" key="1">
    <citation type="journal article" date="2016" name="Nat. Genet.">
        <title>A high-quality carrot genome assembly provides new insights into carotenoid accumulation and asterid genome evolution.</title>
        <authorList>
            <person name="Iorizzo M."/>
            <person name="Ellison S."/>
            <person name="Senalik D."/>
            <person name="Zeng P."/>
            <person name="Satapoomin P."/>
            <person name="Huang J."/>
            <person name="Bowman M."/>
            <person name="Iovene M."/>
            <person name="Sanseverino W."/>
            <person name="Cavagnaro P."/>
            <person name="Yildiz M."/>
            <person name="Macko-Podgorni A."/>
            <person name="Moranska E."/>
            <person name="Grzebelus E."/>
            <person name="Grzebelus D."/>
            <person name="Ashrafi H."/>
            <person name="Zheng Z."/>
            <person name="Cheng S."/>
            <person name="Spooner D."/>
            <person name="Van Deynze A."/>
            <person name="Simon P."/>
        </authorList>
    </citation>
    <scope>NUCLEOTIDE SEQUENCE</scope>
    <source>
        <tissue evidence="2">Leaf</tissue>
    </source>
</reference>
<gene>
    <name evidence="2" type="ORF">DCAR_0522139</name>
</gene>
<dbReference type="Pfam" id="PF09741">
    <property type="entry name" value="DUF2045"/>
    <property type="match status" value="1"/>
</dbReference>
<reference evidence="2" key="2">
    <citation type="submission" date="2022-03" db="EMBL/GenBank/DDBJ databases">
        <title>Draft title - Genomic analysis of global carrot germplasm unveils the trajectory of domestication and the origin of high carotenoid orange carrot.</title>
        <authorList>
            <person name="Iorizzo M."/>
            <person name="Ellison S."/>
            <person name="Senalik D."/>
            <person name="Macko-Podgorni A."/>
            <person name="Grzebelus D."/>
            <person name="Bostan H."/>
            <person name="Rolling W."/>
            <person name="Curaba J."/>
            <person name="Simon P."/>
        </authorList>
    </citation>
    <scope>NUCLEOTIDE SEQUENCE</scope>
    <source>
        <tissue evidence="2">Leaf</tissue>
    </source>
</reference>
<dbReference type="EMBL" id="CP093347">
    <property type="protein sequence ID" value="WOH02750.1"/>
    <property type="molecule type" value="Genomic_DNA"/>
</dbReference>
<protein>
    <submittedName>
        <fullName evidence="2">Uncharacterized protein</fullName>
    </submittedName>
</protein>
<dbReference type="AlphaFoldDB" id="A0AAF1B1M8"/>
<evidence type="ECO:0000313" key="2">
    <source>
        <dbReference type="EMBL" id="WOH02750.1"/>
    </source>
</evidence>
<evidence type="ECO:0000313" key="3">
    <source>
        <dbReference type="Proteomes" id="UP000077755"/>
    </source>
</evidence>
<accession>A0AAF1B1M8</accession>
<feature type="region of interest" description="Disordered" evidence="1">
    <location>
        <begin position="224"/>
        <end position="248"/>
    </location>
</feature>